<keyword evidence="1" id="KW-0560">Oxidoreductase</keyword>
<dbReference type="GO" id="GO:0016491">
    <property type="term" value="F:oxidoreductase activity"/>
    <property type="evidence" value="ECO:0007669"/>
    <property type="project" value="UniProtKB-KW"/>
</dbReference>
<dbReference type="Gene3D" id="3.40.50.720">
    <property type="entry name" value="NAD(P)-binding Rossmann-like Domain"/>
    <property type="match status" value="1"/>
</dbReference>
<dbReference type="InterPro" id="IPR013154">
    <property type="entry name" value="ADH-like_N"/>
</dbReference>
<dbReference type="Gene3D" id="3.90.180.10">
    <property type="entry name" value="Medium-chain alcohol dehydrogenases, catalytic domain"/>
    <property type="match status" value="1"/>
</dbReference>
<evidence type="ECO:0000259" key="3">
    <source>
        <dbReference type="Pfam" id="PF08240"/>
    </source>
</evidence>
<protein>
    <submittedName>
        <fullName evidence="4">Zinc-binding dehydrogenase</fullName>
    </submittedName>
</protein>
<evidence type="ECO:0000313" key="4">
    <source>
        <dbReference type="EMBL" id="TLS52756.1"/>
    </source>
</evidence>
<dbReference type="OrthoDB" id="9781588at2"/>
<organism evidence="4 5">
    <name type="scientific">Paenibacillus antri</name>
    <dbReference type="NCBI Taxonomy" id="2582848"/>
    <lineage>
        <taxon>Bacteria</taxon>
        <taxon>Bacillati</taxon>
        <taxon>Bacillota</taxon>
        <taxon>Bacilli</taxon>
        <taxon>Bacillales</taxon>
        <taxon>Paenibacillaceae</taxon>
        <taxon>Paenibacillus</taxon>
    </lineage>
</organism>
<dbReference type="RefSeq" id="WP_138193747.1">
    <property type="nucleotide sequence ID" value="NZ_VCIW01000004.1"/>
</dbReference>
<dbReference type="Pfam" id="PF08240">
    <property type="entry name" value="ADH_N"/>
    <property type="match status" value="1"/>
</dbReference>
<evidence type="ECO:0000259" key="2">
    <source>
        <dbReference type="Pfam" id="PF00107"/>
    </source>
</evidence>
<feature type="domain" description="Alcohol dehydrogenase-like N-terminal" evidence="3">
    <location>
        <begin position="28"/>
        <end position="105"/>
    </location>
</feature>
<dbReference type="InterPro" id="IPR011032">
    <property type="entry name" value="GroES-like_sf"/>
</dbReference>
<evidence type="ECO:0000256" key="1">
    <source>
        <dbReference type="ARBA" id="ARBA00023002"/>
    </source>
</evidence>
<keyword evidence="5" id="KW-1185">Reference proteome</keyword>
<comment type="caution">
    <text evidence="4">The sequence shown here is derived from an EMBL/GenBank/DDBJ whole genome shotgun (WGS) entry which is preliminary data.</text>
</comment>
<evidence type="ECO:0000313" key="5">
    <source>
        <dbReference type="Proteomes" id="UP000309676"/>
    </source>
</evidence>
<dbReference type="Pfam" id="PF00107">
    <property type="entry name" value="ADH_zinc_N"/>
    <property type="match status" value="1"/>
</dbReference>
<dbReference type="InterPro" id="IPR036291">
    <property type="entry name" value="NAD(P)-bd_dom_sf"/>
</dbReference>
<proteinExistence type="predicted"/>
<gene>
    <name evidence="4" type="ORF">FE782_09020</name>
</gene>
<name>A0A5R9GEH4_9BACL</name>
<dbReference type="SUPFAM" id="SSF50129">
    <property type="entry name" value="GroES-like"/>
    <property type="match status" value="1"/>
</dbReference>
<sequence>MTKMKALAVTKLGQKAELMEIERPKIDENSVIIKTAYSGVSIGTEMWIAEGRRSDYGQPPFVNGYQASGTIVEVGEKGEGQFEEGDLVTVFCRGAHSEYVKAEVGLVHKVAKKESLKACAMFVQPSVAANAWNMAGVKTGDVVYIAGQGLTGQCAAQLARLRGAYVAASDISADRIERSRAYCADWTIDASKEQAVAAFKERFPDGADVSAESTGFEKLLDDAMTACKNRGTFVFLGWYPDRTSFYFNTPHMKQLNALFPCFIGERPGRRDPTRRVGFAEHPAADLS</sequence>
<dbReference type="Proteomes" id="UP000309676">
    <property type="component" value="Unassembled WGS sequence"/>
</dbReference>
<dbReference type="PANTHER" id="PTHR43189">
    <property type="entry name" value="ZINC-TYPE ALCOHOL DEHYDROGENASE-LIKE PROTEIN C1198.01-RELATED"/>
    <property type="match status" value="1"/>
</dbReference>
<reference evidence="4 5" key="1">
    <citation type="submission" date="2019-05" db="EMBL/GenBank/DDBJ databases">
        <authorList>
            <person name="Narsing Rao M.P."/>
            <person name="Li W.J."/>
        </authorList>
    </citation>
    <scope>NUCLEOTIDE SEQUENCE [LARGE SCALE GENOMIC DNA]</scope>
    <source>
        <strain evidence="4 5">SYSU_K30003</strain>
    </source>
</reference>
<dbReference type="PANTHER" id="PTHR43189:SF1">
    <property type="entry name" value="ZINC-TYPE ALCOHOL DEHYDROGENASE-LIKE PROTEIN C1198.01"/>
    <property type="match status" value="1"/>
</dbReference>
<feature type="domain" description="Alcohol dehydrogenase-like C-terminal" evidence="2">
    <location>
        <begin position="152"/>
        <end position="256"/>
    </location>
</feature>
<dbReference type="EMBL" id="VCIW01000004">
    <property type="protein sequence ID" value="TLS52756.1"/>
    <property type="molecule type" value="Genomic_DNA"/>
</dbReference>
<dbReference type="SUPFAM" id="SSF51735">
    <property type="entry name" value="NAD(P)-binding Rossmann-fold domains"/>
    <property type="match status" value="1"/>
</dbReference>
<dbReference type="AlphaFoldDB" id="A0A5R9GEH4"/>
<dbReference type="InterPro" id="IPR013149">
    <property type="entry name" value="ADH-like_C"/>
</dbReference>
<accession>A0A5R9GEH4</accession>